<gene>
    <name evidence="2" type="ORF">GTP41_11035</name>
</gene>
<name>A0A6N9HHY8_9BURK</name>
<evidence type="ECO:0000313" key="3">
    <source>
        <dbReference type="Proteomes" id="UP000448575"/>
    </source>
</evidence>
<keyword evidence="1" id="KW-0812">Transmembrane</keyword>
<proteinExistence type="predicted"/>
<keyword evidence="3" id="KW-1185">Reference proteome</keyword>
<reference evidence="2 3" key="1">
    <citation type="submission" date="2019-12" db="EMBL/GenBank/DDBJ databases">
        <title>Novel species isolated from a subtropical stream in China.</title>
        <authorList>
            <person name="Lu H."/>
        </authorList>
    </citation>
    <scope>NUCLEOTIDE SEQUENCE [LARGE SCALE GENOMIC DNA]</scope>
    <source>
        <strain evidence="2 3">DS3</strain>
    </source>
</reference>
<organism evidence="2 3">
    <name type="scientific">Pseudoduganella guangdongensis</name>
    <dbReference type="NCBI Taxonomy" id="2692179"/>
    <lineage>
        <taxon>Bacteria</taxon>
        <taxon>Pseudomonadati</taxon>
        <taxon>Pseudomonadota</taxon>
        <taxon>Betaproteobacteria</taxon>
        <taxon>Burkholderiales</taxon>
        <taxon>Oxalobacteraceae</taxon>
        <taxon>Telluria group</taxon>
        <taxon>Pseudoduganella</taxon>
    </lineage>
</organism>
<keyword evidence="1" id="KW-1133">Transmembrane helix</keyword>
<feature type="transmembrane region" description="Helical" evidence="1">
    <location>
        <begin position="46"/>
        <end position="64"/>
    </location>
</feature>
<comment type="caution">
    <text evidence="2">The sequence shown here is derived from an EMBL/GenBank/DDBJ whole genome shotgun (WGS) entry which is preliminary data.</text>
</comment>
<dbReference type="RefSeq" id="WP_161025639.1">
    <property type="nucleotide sequence ID" value="NZ_WWCJ01000007.1"/>
</dbReference>
<protein>
    <submittedName>
        <fullName evidence="2">Uncharacterized protein</fullName>
    </submittedName>
</protein>
<evidence type="ECO:0000313" key="2">
    <source>
        <dbReference type="EMBL" id="MYN02632.1"/>
    </source>
</evidence>
<dbReference type="AlphaFoldDB" id="A0A6N9HHY8"/>
<dbReference type="PROSITE" id="PS51257">
    <property type="entry name" value="PROKAR_LIPOPROTEIN"/>
    <property type="match status" value="1"/>
</dbReference>
<dbReference type="Proteomes" id="UP000448575">
    <property type="component" value="Unassembled WGS sequence"/>
</dbReference>
<accession>A0A6N9HHY8</accession>
<sequence length="75" mass="8755">MLQRKPRVIKPRQAPILKEQLWLLVTAIACALVAWAFWRYLDSDAIVALMTLALVSAVADNLRLRRKLRENRQRD</sequence>
<keyword evidence="1" id="KW-0472">Membrane</keyword>
<evidence type="ECO:0000256" key="1">
    <source>
        <dbReference type="SAM" id="Phobius"/>
    </source>
</evidence>
<feature type="transmembrane region" description="Helical" evidence="1">
    <location>
        <begin position="21"/>
        <end position="40"/>
    </location>
</feature>
<dbReference type="EMBL" id="WWCJ01000007">
    <property type="protein sequence ID" value="MYN02632.1"/>
    <property type="molecule type" value="Genomic_DNA"/>
</dbReference>